<keyword evidence="4" id="KW-0804">Transcription</keyword>
<feature type="domain" description="HTH lysR-type" evidence="5">
    <location>
        <begin position="5"/>
        <end position="62"/>
    </location>
</feature>
<dbReference type="PANTHER" id="PTHR30579:SF7">
    <property type="entry name" value="HTH-TYPE TRANSCRIPTIONAL REGULATOR LRHA-RELATED"/>
    <property type="match status" value="1"/>
</dbReference>
<dbReference type="Pfam" id="PF00126">
    <property type="entry name" value="HTH_1"/>
    <property type="match status" value="1"/>
</dbReference>
<dbReference type="FunFam" id="1.10.10.10:FF:000001">
    <property type="entry name" value="LysR family transcriptional regulator"/>
    <property type="match status" value="1"/>
</dbReference>
<dbReference type="PRINTS" id="PR00039">
    <property type="entry name" value="HTHLYSR"/>
</dbReference>
<evidence type="ECO:0000259" key="5">
    <source>
        <dbReference type="PROSITE" id="PS50931"/>
    </source>
</evidence>
<dbReference type="AlphaFoldDB" id="A0A1R1J2P3"/>
<dbReference type="Proteomes" id="UP000187194">
    <property type="component" value="Unassembled WGS sequence"/>
</dbReference>
<name>A0A1R1J2P3_9BURK</name>
<accession>A0A1R1J2P3</accession>
<comment type="caution">
    <text evidence="6">The sequence shown here is derived from an EMBL/GenBank/DDBJ whole genome shotgun (WGS) entry which is preliminary data.</text>
</comment>
<comment type="similarity">
    <text evidence="1">Belongs to the LysR transcriptional regulatory family.</text>
</comment>
<dbReference type="EMBL" id="MTJZ01000065">
    <property type="protein sequence ID" value="OMG69562.1"/>
    <property type="molecule type" value="Genomic_DNA"/>
</dbReference>
<protein>
    <submittedName>
        <fullName evidence="6">LysR family transcriptional regulator</fullName>
    </submittedName>
</protein>
<keyword evidence="2" id="KW-0805">Transcription regulation</keyword>
<evidence type="ECO:0000256" key="3">
    <source>
        <dbReference type="ARBA" id="ARBA00023125"/>
    </source>
</evidence>
<dbReference type="InterPro" id="IPR036390">
    <property type="entry name" value="WH_DNA-bd_sf"/>
</dbReference>
<dbReference type="InterPro" id="IPR005119">
    <property type="entry name" value="LysR_subst-bd"/>
</dbReference>
<proteinExistence type="inferred from homology"/>
<dbReference type="PROSITE" id="PS50931">
    <property type="entry name" value="HTH_LYSR"/>
    <property type="match status" value="1"/>
</dbReference>
<dbReference type="GO" id="GO:0003700">
    <property type="term" value="F:DNA-binding transcription factor activity"/>
    <property type="evidence" value="ECO:0007669"/>
    <property type="project" value="InterPro"/>
</dbReference>
<evidence type="ECO:0000256" key="4">
    <source>
        <dbReference type="ARBA" id="ARBA00023163"/>
    </source>
</evidence>
<evidence type="ECO:0000256" key="1">
    <source>
        <dbReference type="ARBA" id="ARBA00009437"/>
    </source>
</evidence>
<dbReference type="SUPFAM" id="SSF46785">
    <property type="entry name" value="Winged helix' DNA-binding domain"/>
    <property type="match status" value="1"/>
</dbReference>
<sequence>MNAPLDTALLHTFVTVADARSFTGAGRRLHLSQSAVSAQVARLEEQAGCTLLMRNTRTVSLTDQGTLLLGYARAMLNLSAEARACLGGAGAPGRLRVGASDEFACGWLPDILRRFGARHRGLALELAVDVPGNLVQAFDAGRFDLVVGSRCERDERGIRLGAEPLVWAFARHEPLPDGALPLACIPEPCPFREAALTALARAEVASRIACVSPSMAGVKAAARAGFAVTPLPRSAIDDGLRELTAADGLPPLPSVEYVLMHDAGGALVRELAQTIRDEFEMRPLGSAAAAHARGAAGAAAG</sequence>
<dbReference type="RefSeq" id="WP_076482360.1">
    <property type="nucleotide sequence ID" value="NZ_MTJZ01000065.1"/>
</dbReference>
<dbReference type="PANTHER" id="PTHR30579">
    <property type="entry name" value="TRANSCRIPTIONAL REGULATOR"/>
    <property type="match status" value="1"/>
</dbReference>
<gene>
    <name evidence="6" type="ORF">BW685_31905</name>
</gene>
<dbReference type="GO" id="GO:0003677">
    <property type="term" value="F:DNA binding"/>
    <property type="evidence" value="ECO:0007669"/>
    <property type="project" value="UniProtKB-KW"/>
</dbReference>
<dbReference type="Gene3D" id="3.40.190.10">
    <property type="entry name" value="Periplasmic binding protein-like II"/>
    <property type="match status" value="2"/>
</dbReference>
<keyword evidence="3" id="KW-0238">DNA-binding</keyword>
<dbReference type="Pfam" id="PF03466">
    <property type="entry name" value="LysR_substrate"/>
    <property type="match status" value="1"/>
</dbReference>
<evidence type="ECO:0000313" key="6">
    <source>
        <dbReference type="EMBL" id="OMG69562.1"/>
    </source>
</evidence>
<dbReference type="Gene3D" id="1.10.10.10">
    <property type="entry name" value="Winged helix-like DNA-binding domain superfamily/Winged helix DNA-binding domain"/>
    <property type="match status" value="1"/>
</dbReference>
<organism evidence="6 7">
    <name type="scientific">Burkholderia ubonensis</name>
    <dbReference type="NCBI Taxonomy" id="101571"/>
    <lineage>
        <taxon>Bacteria</taxon>
        <taxon>Pseudomonadati</taxon>
        <taxon>Pseudomonadota</taxon>
        <taxon>Betaproteobacteria</taxon>
        <taxon>Burkholderiales</taxon>
        <taxon>Burkholderiaceae</taxon>
        <taxon>Burkholderia</taxon>
        <taxon>Burkholderia cepacia complex</taxon>
    </lineage>
</organism>
<reference evidence="6 7" key="1">
    <citation type="submission" date="2017-01" db="EMBL/GenBank/DDBJ databases">
        <title>Phylogeographic, genomic and meropenem susceptibility analysis of Burkholderia ubonensis.</title>
        <authorList>
            <person name="Price E.P."/>
            <person name="Sarovich D.S."/>
            <person name="Webb J.R."/>
            <person name="Hall C.M."/>
            <person name="Sahl J.W."/>
            <person name="Kaestli M."/>
            <person name="Mayo M."/>
            <person name="Harrington G."/>
            <person name="Baker A.L."/>
            <person name="Sidak-Loftis L.C."/>
            <person name="Lummis M."/>
            <person name="Schupp J.M."/>
            <person name="Gillece J.D."/>
            <person name="Tuanyok A."/>
            <person name="Warner J."/>
            <person name="Busch J.D."/>
            <person name="Keim P."/>
            <person name="Currie B.J."/>
            <person name="Wagner D.M."/>
        </authorList>
    </citation>
    <scope>NUCLEOTIDE SEQUENCE [LARGE SCALE GENOMIC DNA]</scope>
    <source>
        <strain evidence="6 7">A21</strain>
    </source>
</reference>
<evidence type="ECO:0000313" key="7">
    <source>
        <dbReference type="Proteomes" id="UP000187194"/>
    </source>
</evidence>
<evidence type="ECO:0000256" key="2">
    <source>
        <dbReference type="ARBA" id="ARBA00023015"/>
    </source>
</evidence>
<dbReference type="InterPro" id="IPR000847">
    <property type="entry name" value="LysR_HTH_N"/>
</dbReference>
<dbReference type="InterPro" id="IPR050176">
    <property type="entry name" value="LTTR"/>
</dbReference>
<dbReference type="InterPro" id="IPR036388">
    <property type="entry name" value="WH-like_DNA-bd_sf"/>
</dbReference>
<dbReference type="SUPFAM" id="SSF53850">
    <property type="entry name" value="Periplasmic binding protein-like II"/>
    <property type="match status" value="1"/>
</dbReference>